<reference evidence="2 3" key="1">
    <citation type="journal article" date="2009" name="Nature">
        <title>The Sorghum bicolor genome and the diversification of grasses.</title>
        <authorList>
            <person name="Paterson A.H."/>
            <person name="Bowers J.E."/>
            <person name="Bruggmann R."/>
            <person name="Dubchak I."/>
            <person name="Grimwood J."/>
            <person name="Gundlach H."/>
            <person name="Haberer G."/>
            <person name="Hellsten U."/>
            <person name="Mitros T."/>
            <person name="Poliakov A."/>
            <person name="Schmutz J."/>
            <person name="Spannagl M."/>
            <person name="Tang H."/>
            <person name="Wang X."/>
            <person name="Wicker T."/>
            <person name="Bharti A.K."/>
            <person name="Chapman J."/>
            <person name="Feltus F.A."/>
            <person name="Gowik U."/>
            <person name="Grigoriev I.V."/>
            <person name="Lyons E."/>
            <person name="Maher C.A."/>
            <person name="Martis M."/>
            <person name="Narechania A."/>
            <person name="Otillar R.P."/>
            <person name="Penning B.W."/>
            <person name="Salamov A.A."/>
            <person name="Wang Y."/>
            <person name="Zhang L."/>
            <person name="Carpita N.C."/>
            <person name="Freeling M."/>
            <person name="Gingle A.R."/>
            <person name="Hash C.T."/>
            <person name="Keller B."/>
            <person name="Klein P."/>
            <person name="Kresovich S."/>
            <person name="McCann M.C."/>
            <person name="Ming R."/>
            <person name="Peterson D.G."/>
            <person name="Mehboob-ur-Rahman"/>
            <person name="Ware D."/>
            <person name="Westhoff P."/>
            <person name="Mayer K.F."/>
            <person name="Messing J."/>
            <person name="Rokhsar D.S."/>
        </authorList>
    </citation>
    <scope>NUCLEOTIDE SEQUENCE [LARGE SCALE GENOMIC DNA]</scope>
    <source>
        <strain evidence="3">cv. BTx623</strain>
    </source>
</reference>
<feature type="region of interest" description="Disordered" evidence="1">
    <location>
        <begin position="1"/>
        <end position="84"/>
    </location>
</feature>
<dbReference type="Gramene" id="KXG39686">
    <property type="protein sequence ID" value="KXG39686"/>
    <property type="gene ID" value="SORBI_3001G421100"/>
</dbReference>
<evidence type="ECO:0000313" key="3">
    <source>
        <dbReference type="Proteomes" id="UP000000768"/>
    </source>
</evidence>
<evidence type="ECO:0000256" key="1">
    <source>
        <dbReference type="SAM" id="MobiDB-lite"/>
    </source>
</evidence>
<dbReference type="AlphaFoldDB" id="A0A1B6QP38"/>
<evidence type="ECO:0000313" key="2">
    <source>
        <dbReference type="EMBL" id="KXG39686.1"/>
    </source>
</evidence>
<dbReference type="ExpressionAtlas" id="A0A1B6QP38">
    <property type="expression patterns" value="baseline"/>
</dbReference>
<protein>
    <submittedName>
        <fullName evidence="2">Uncharacterized protein</fullName>
    </submittedName>
</protein>
<dbReference type="Gramene" id="KXG39689">
    <property type="protein sequence ID" value="KXG39689"/>
    <property type="gene ID" value="SORBI_3001G421100"/>
</dbReference>
<organism evidence="2 3">
    <name type="scientific">Sorghum bicolor</name>
    <name type="common">Sorghum</name>
    <name type="synonym">Sorghum vulgare</name>
    <dbReference type="NCBI Taxonomy" id="4558"/>
    <lineage>
        <taxon>Eukaryota</taxon>
        <taxon>Viridiplantae</taxon>
        <taxon>Streptophyta</taxon>
        <taxon>Embryophyta</taxon>
        <taxon>Tracheophyta</taxon>
        <taxon>Spermatophyta</taxon>
        <taxon>Magnoliopsida</taxon>
        <taxon>Liliopsida</taxon>
        <taxon>Poales</taxon>
        <taxon>Poaceae</taxon>
        <taxon>PACMAD clade</taxon>
        <taxon>Panicoideae</taxon>
        <taxon>Andropogonodae</taxon>
        <taxon>Andropogoneae</taxon>
        <taxon>Sorghinae</taxon>
        <taxon>Sorghum</taxon>
    </lineage>
</organism>
<sequence length="164" mass="17461">MRLGAGPPSSGTVALLPGPWGPRLPAPQPRSREAVRSGAAGLDEEDGDDAARRRTASGRLEAAADRARSRAGPPSLPARCAGFGIPFSLLSPRRGTERRAQSPSPHTIASHLAIIATMMRCEEMQEEQYPILLSPYVNSSSTLLSSSVLVEDHIPSPFLLTKEI</sequence>
<dbReference type="Proteomes" id="UP000000768">
    <property type="component" value="Chromosome 1"/>
</dbReference>
<accession>A0A1B6QP38</accession>
<dbReference type="EMBL" id="CM000760">
    <property type="protein sequence ID" value="KXG39689.1"/>
    <property type="molecule type" value="Genomic_DNA"/>
</dbReference>
<reference evidence="2" key="2">
    <citation type="submission" date="2017-02" db="EMBL/GenBank/DDBJ databases">
        <title>WGS assembly of Sorghum bicolor.</title>
        <authorList>
            <person name="Paterson A."/>
            <person name="Mullet J."/>
            <person name="Bowers J."/>
            <person name="Bruggmann R."/>
            <person name="Dubchak I."/>
            <person name="Grimwood J."/>
            <person name="Gundlach H."/>
            <person name="Haberer G."/>
            <person name="Hellsten U."/>
            <person name="Mitros T."/>
            <person name="Poliakov A."/>
            <person name="Schmutz J."/>
            <person name="Spannagl M."/>
            <person name="Tang H."/>
            <person name="Wang X."/>
            <person name="Wicker T."/>
            <person name="Bharti A."/>
            <person name="Chapman J."/>
            <person name="Feltus F."/>
            <person name="Gowik U."/>
            <person name="Grigoriev I."/>
            <person name="Lyons E."/>
            <person name="Maher C."/>
            <person name="Martis M."/>
            <person name="Narechania A."/>
            <person name="Otillar R."/>
            <person name="Penning B."/>
            <person name="Salamov A."/>
            <person name="Wang Y."/>
            <person name="Zhang L."/>
            <person name="Carpita N."/>
            <person name="Freeling M."/>
            <person name="Gingle A."/>
            <person name="Hash C."/>
            <person name="Keller B."/>
            <person name="Klein P."/>
            <person name="Kresovich S."/>
            <person name="Mccann M."/>
            <person name="Ming R."/>
            <person name="Peterson D."/>
            <person name="Rahman M."/>
            <person name="Ware D."/>
            <person name="Westhoff P."/>
            <person name="Mayer K."/>
            <person name="Messing J."/>
            <person name="Sims D."/>
            <person name="Jenkins J."/>
            <person name="Shu S."/>
            <person name="Rokhsar D."/>
        </authorList>
    </citation>
    <scope>NUCLEOTIDE SEQUENCE</scope>
</reference>
<dbReference type="EMBL" id="CM000760">
    <property type="protein sequence ID" value="KXG39686.1"/>
    <property type="molecule type" value="Genomic_DNA"/>
</dbReference>
<reference evidence="3" key="3">
    <citation type="journal article" date="2018" name="Plant J.">
        <title>The Sorghum bicolor reference genome: improved assembly, gene annotations, a transcriptome atlas, and signatures of genome organization.</title>
        <authorList>
            <person name="McCormick R.F."/>
            <person name="Truong S.K."/>
            <person name="Sreedasyam A."/>
            <person name="Jenkins J."/>
            <person name="Shu S."/>
            <person name="Sims D."/>
            <person name="Kennedy M."/>
            <person name="Amirebrahimi M."/>
            <person name="Weers B.D."/>
            <person name="McKinley B."/>
            <person name="Mattison A."/>
            <person name="Morishige D.T."/>
            <person name="Grimwood J."/>
            <person name="Schmutz J."/>
            <person name="Mullet J.E."/>
        </authorList>
    </citation>
    <scope>NUCLEOTIDE SEQUENCE [LARGE SCALE GENOMIC DNA]</scope>
    <source>
        <strain evidence="3">cv. BTx623</strain>
    </source>
</reference>
<name>A0A1B6QP38_SORBI</name>
<dbReference type="InParanoid" id="A0A1B6QP38"/>
<gene>
    <name evidence="2" type="ORF">SORBI_3001G421100</name>
</gene>
<keyword evidence="3" id="KW-1185">Reference proteome</keyword>
<proteinExistence type="predicted"/>
<feature type="compositionally biased region" description="Pro residues" evidence="1">
    <location>
        <begin position="19"/>
        <end position="28"/>
    </location>
</feature>